<accession>A0AC59ZMY0</accession>
<organism evidence="1 2">
    <name type="scientific">Rangifer tarandus platyrhynchus</name>
    <name type="common">Svalbard reindeer</name>
    <dbReference type="NCBI Taxonomy" id="3082113"/>
    <lineage>
        <taxon>Eukaryota</taxon>
        <taxon>Metazoa</taxon>
        <taxon>Chordata</taxon>
        <taxon>Craniata</taxon>
        <taxon>Vertebrata</taxon>
        <taxon>Euteleostomi</taxon>
        <taxon>Mammalia</taxon>
        <taxon>Eutheria</taxon>
        <taxon>Laurasiatheria</taxon>
        <taxon>Artiodactyla</taxon>
        <taxon>Ruminantia</taxon>
        <taxon>Pecora</taxon>
        <taxon>Cervidae</taxon>
        <taxon>Odocoileinae</taxon>
        <taxon>Rangifer</taxon>
    </lineage>
</organism>
<reference evidence="1" key="2">
    <citation type="submission" date="2025-03" db="EMBL/GenBank/DDBJ databases">
        <authorList>
            <consortium name="ELIXIR-Norway"/>
            <consortium name="Elixir Norway"/>
        </authorList>
    </citation>
    <scope>NUCLEOTIDE SEQUENCE</scope>
</reference>
<evidence type="ECO:0000313" key="1">
    <source>
        <dbReference type="EMBL" id="CAN0463669.1"/>
    </source>
</evidence>
<evidence type="ECO:0000313" key="2">
    <source>
        <dbReference type="Proteomes" id="UP001162501"/>
    </source>
</evidence>
<dbReference type="EMBL" id="OX596114">
    <property type="protein sequence ID" value="CAN0463669.1"/>
    <property type="molecule type" value="Genomic_DNA"/>
</dbReference>
<sequence>MLWSGELSSRTLHVDKVYTVLNCITAFKGLESSKLSVRRRITLPLPQHLPISRKAGHRTQKPGQRSEPGCRRPASLAGLARGPCEARRARVPGSPAMALAVAPLREERARTSPQALRPAGLGN</sequence>
<dbReference type="Proteomes" id="UP001162501">
    <property type="component" value="Chromosome 30"/>
</dbReference>
<proteinExistence type="predicted"/>
<gene>
    <name evidence="1" type="ORF">MRATA1EN22A_LOCUS20149</name>
</gene>
<name>A0AC59ZMY0_RANTA</name>
<reference evidence="1" key="1">
    <citation type="submission" date="2023-05" db="EMBL/GenBank/DDBJ databases">
        <authorList>
            <consortium name="ELIXIR-Norway"/>
        </authorList>
    </citation>
    <scope>NUCLEOTIDE SEQUENCE</scope>
</reference>
<protein>
    <submittedName>
        <fullName evidence="1">Uncharacterized protein</fullName>
    </submittedName>
</protein>